<dbReference type="PANTHER" id="PTHR36766:SF40">
    <property type="entry name" value="DISEASE RESISTANCE PROTEIN RGA3"/>
    <property type="match status" value="1"/>
</dbReference>
<feature type="domain" description="NB-ARC" evidence="6">
    <location>
        <begin position="200"/>
        <end position="364"/>
    </location>
</feature>
<evidence type="ECO:0000256" key="2">
    <source>
        <dbReference type="ARBA" id="ARBA00022737"/>
    </source>
</evidence>
<dbReference type="InterPro" id="IPR055414">
    <property type="entry name" value="LRR_R13L4/SHOC2-like"/>
</dbReference>
<dbReference type="SMART" id="SM00369">
    <property type="entry name" value="LRR_TYP"/>
    <property type="match status" value="2"/>
</dbReference>
<dbReference type="Pfam" id="PF18052">
    <property type="entry name" value="Rx_N"/>
    <property type="match status" value="1"/>
</dbReference>
<keyword evidence="4" id="KW-0611">Plant defense</keyword>
<dbReference type="Gene3D" id="3.80.10.10">
    <property type="entry name" value="Ribonuclease Inhibitor"/>
    <property type="match status" value="4"/>
</dbReference>
<evidence type="ECO:0000313" key="10">
    <source>
        <dbReference type="EnsemblPlants" id="Kaladp0008s0670.1.v1.1.CDS.1"/>
    </source>
</evidence>
<reference evidence="10" key="1">
    <citation type="submission" date="2021-01" db="UniProtKB">
        <authorList>
            <consortium name="EnsemblPlants"/>
        </authorList>
    </citation>
    <scope>IDENTIFICATION</scope>
</reference>
<dbReference type="Pfam" id="PF23598">
    <property type="entry name" value="LRR_14"/>
    <property type="match status" value="1"/>
</dbReference>
<dbReference type="InterPro" id="IPR027417">
    <property type="entry name" value="P-loop_NTPase"/>
</dbReference>
<evidence type="ECO:0000259" key="9">
    <source>
        <dbReference type="Pfam" id="PF23598"/>
    </source>
</evidence>
<keyword evidence="5" id="KW-0067">ATP-binding</keyword>
<accession>A0A7N0RFK8</accession>
<dbReference type="PRINTS" id="PR00364">
    <property type="entry name" value="DISEASERSIST"/>
</dbReference>
<organism evidence="10 11">
    <name type="scientific">Kalanchoe fedtschenkoi</name>
    <name type="common">Lavender scallops</name>
    <name type="synonym">South American air plant</name>
    <dbReference type="NCBI Taxonomy" id="63787"/>
    <lineage>
        <taxon>Eukaryota</taxon>
        <taxon>Viridiplantae</taxon>
        <taxon>Streptophyta</taxon>
        <taxon>Embryophyta</taxon>
        <taxon>Tracheophyta</taxon>
        <taxon>Spermatophyta</taxon>
        <taxon>Magnoliopsida</taxon>
        <taxon>eudicotyledons</taxon>
        <taxon>Gunneridae</taxon>
        <taxon>Pentapetalae</taxon>
        <taxon>Saxifragales</taxon>
        <taxon>Crassulaceae</taxon>
        <taxon>Kalanchoe</taxon>
    </lineage>
</organism>
<dbReference type="Pfam" id="PF23559">
    <property type="entry name" value="WHD_DRP"/>
    <property type="match status" value="1"/>
</dbReference>
<dbReference type="InterPro" id="IPR058922">
    <property type="entry name" value="WHD_DRP"/>
</dbReference>
<dbReference type="Pfam" id="PF00931">
    <property type="entry name" value="NB-ARC"/>
    <property type="match status" value="1"/>
</dbReference>
<dbReference type="InterPro" id="IPR032675">
    <property type="entry name" value="LRR_dom_sf"/>
</dbReference>
<keyword evidence="1" id="KW-0433">Leucine-rich repeat</keyword>
<evidence type="ECO:0000256" key="3">
    <source>
        <dbReference type="ARBA" id="ARBA00022741"/>
    </source>
</evidence>
<keyword evidence="3" id="KW-0547">Nucleotide-binding</keyword>
<feature type="domain" description="Disease resistance N-terminal" evidence="7">
    <location>
        <begin position="25"/>
        <end position="95"/>
    </location>
</feature>
<evidence type="ECO:0000259" key="7">
    <source>
        <dbReference type="Pfam" id="PF18052"/>
    </source>
</evidence>
<feature type="domain" description="Disease resistance protein winged helix" evidence="8">
    <location>
        <begin position="446"/>
        <end position="514"/>
    </location>
</feature>
<dbReference type="Proteomes" id="UP000594263">
    <property type="component" value="Unplaced"/>
</dbReference>
<evidence type="ECO:0000256" key="5">
    <source>
        <dbReference type="ARBA" id="ARBA00022840"/>
    </source>
</evidence>
<dbReference type="OMA" id="WDNISHI"/>
<dbReference type="GO" id="GO:0006952">
    <property type="term" value="P:defense response"/>
    <property type="evidence" value="ECO:0007669"/>
    <property type="project" value="UniProtKB-KW"/>
</dbReference>
<evidence type="ECO:0000256" key="1">
    <source>
        <dbReference type="ARBA" id="ARBA00022614"/>
    </source>
</evidence>
<dbReference type="InterPro" id="IPR041118">
    <property type="entry name" value="Rx_N"/>
</dbReference>
<dbReference type="Gene3D" id="1.10.8.430">
    <property type="entry name" value="Helical domain of apoptotic protease-activating factors"/>
    <property type="match status" value="1"/>
</dbReference>
<keyword evidence="2" id="KW-0677">Repeat</keyword>
<dbReference type="GO" id="GO:0043531">
    <property type="term" value="F:ADP binding"/>
    <property type="evidence" value="ECO:0007669"/>
    <property type="project" value="InterPro"/>
</dbReference>
<dbReference type="GO" id="GO:0005524">
    <property type="term" value="F:ATP binding"/>
    <property type="evidence" value="ECO:0007669"/>
    <property type="project" value="UniProtKB-KW"/>
</dbReference>
<feature type="domain" description="Disease resistance R13L4/SHOC-2-like LRR" evidence="9">
    <location>
        <begin position="588"/>
        <end position="884"/>
    </location>
</feature>
<evidence type="ECO:0000256" key="4">
    <source>
        <dbReference type="ARBA" id="ARBA00022821"/>
    </source>
</evidence>
<dbReference type="SUPFAM" id="SSF52058">
    <property type="entry name" value="L domain-like"/>
    <property type="match status" value="2"/>
</dbReference>
<name>A0A7N0RFK8_KALFE</name>
<dbReference type="InterPro" id="IPR003591">
    <property type="entry name" value="Leu-rich_rpt_typical-subtyp"/>
</dbReference>
<sequence>MSGVELAIATGAGKALASSLLSPKVYDFFSKWKLDTSLLDKLEIQLNSVEALLSDAEEKLIKDNTRVDKWAQKARFAIFDAEDLLDGILADVPGSNKVRTNIIDLVESSNSFTGKLKYKLKGIHPFKKAIEKELSEIIERLEYIAAQKNVLGLKEKHELTTYRKGRLSTSLANVTSTIYGRSEDKETIIRLINSREGNDDALRVIPIVGMGGIGKTTLAGMVFHEYKSVDNNSSNGHVFEVKGWACVSDEFDAARVIKSLLESITGEESKLNNSLELLQQELKIKLQGKRFLIVLDDLWSENRLEWDVLKTSFTVGAVGSRIIVTTRSEKVAHIVCTYSDLCHELDKLGEDESWSLFETIVFSNGNSSAYPKLKDLGKEIVSKCKGLPLAIKMIGGLLVSNGYDENEWRNVLNHKFWENTNIIPSLRLSYFYLPLGVKNCFAYCSIFPKDYLFSMEEVILLWVGEGLIEKFCEGNQYEDVARAYFTHLRSKFFFQESSSGGPMFVMHDLVHDLALQVSRGLCVDFRNITLQSRRLSYLQEKNESLLNYMSEIKPNRLRTFLPLRSNLFYHHMWLGGGFYLKKKLLGELMSNFKLLRVLSLSGYNISTLPKSVGDMKLLRLLDISRTQIDHLPDMICRLYNLQILLLSHCRKLRRLPAKIGNLVNLRHLDIEGTELEEMPDGIGRLTNIQTLSSFVISKGKSKQMREFKGLPNLHGVVHISKLNNVEDIEDVVVAGFKYKEHLEGLVLDWEATAGERDDEKVLDAIEAHKNLKSLTIKGFGGKRLSDWIVGVSPSFNAMVSLCIYNCFHLEVLPSLGNLPFLKHLDMWSLHRLESIGEEFYGDSHNPFQSLEKLIIGGMIALKTWCFPGGNDKVAFQMLEYLKIWDCPELTKIPDCFPSLSQLLIESCDNLVKFEMCGEEGSSAACRHHPFKSIRIYECPELEEIPNSFANSDKFYIKECKRLVSVPRLQHVRKLTLRDVGVSSSPVEAAVLQECRDEVLEELTIKTSLSDLHSAEIHRFTSLKSLDLNIPRIRSEDEDGEVTIRLPPNLSDLTIVGDTTLHVLTKIITELSKLNSLTELKFYECGALESFPDVELPSILKSLTVDYCSAIRSIPDRFLSGCSKSLQELQIIDCRSLECLPSTLSTLESLQTLHIYGCHSIHRWPSISSSSGPNYLTNLSSLHIYSCRALECLPDGFHRATALHILQILKCPNLCVSEAGFRFPTNLRILGISDCGKMKPFVKTVLPTLISLTHLELQRFPDITSLDHCLPESLQSLSVATFPRLKSLTGMLPNLKHLRRIQVKDCPRVDPKSWS</sequence>
<dbReference type="GO" id="GO:0051707">
    <property type="term" value="P:response to other organism"/>
    <property type="evidence" value="ECO:0007669"/>
    <property type="project" value="UniProtKB-ARBA"/>
</dbReference>
<dbReference type="Gene3D" id="3.40.50.300">
    <property type="entry name" value="P-loop containing nucleotide triphosphate hydrolases"/>
    <property type="match status" value="1"/>
</dbReference>
<keyword evidence="11" id="KW-1185">Reference proteome</keyword>
<dbReference type="Gramene" id="Kaladp0008s0670.1.v1.1">
    <property type="protein sequence ID" value="Kaladp0008s0670.1.v1.1.CDS.1"/>
    <property type="gene ID" value="Kaladp0008s0670.v1.1"/>
</dbReference>
<evidence type="ECO:0000259" key="6">
    <source>
        <dbReference type="Pfam" id="PF00931"/>
    </source>
</evidence>
<dbReference type="EnsemblPlants" id="Kaladp0008s0670.1.v1.1">
    <property type="protein sequence ID" value="Kaladp0008s0670.1.v1.1.CDS.1"/>
    <property type="gene ID" value="Kaladp0008s0670.v1.1"/>
</dbReference>
<dbReference type="InterPro" id="IPR036388">
    <property type="entry name" value="WH-like_DNA-bd_sf"/>
</dbReference>
<dbReference type="PANTHER" id="PTHR36766">
    <property type="entry name" value="PLANT BROAD-SPECTRUM MILDEW RESISTANCE PROTEIN RPW8"/>
    <property type="match status" value="1"/>
</dbReference>
<proteinExistence type="predicted"/>
<dbReference type="SUPFAM" id="SSF52540">
    <property type="entry name" value="P-loop containing nucleoside triphosphate hydrolases"/>
    <property type="match status" value="1"/>
</dbReference>
<dbReference type="Gene3D" id="1.10.10.10">
    <property type="entry name" value="Winged helix-like DNA-binding domain superfamily/Winged helix DNA-binding domain"/>
    <property type="match status" value="1"/>
</dbReference>
<dbReference type="Gene3D" id="1.20.5.4130">
    <property type="match status" value="1"/>
</dbReference>
<evidence type="ECO:0000313" key="11">
    <source>
        <dbReference type="Proteomes" id="UP000594263"/>
    </source>
</evidence>
<evidence type="ECO:0000259" key="8">
    <source>
        <dbReference type="Pfam" id="PF23559"/>
    </source>
</evidence>
<dbReference type="InterPro" id="IPR002182">
    <property type="entry name" value="NB-ARC"/>
</dbReference>
<protein>
    <submittedName>
        <fullName evidence="10">Uncharacterized protein</fullName>
    </submittedName>
</protein>
<dbReference type="InterPro" id="IPR042197">
    <property type="entry name" value="Apaf_helical"/>
</dbReference>